<protein>
    <submittedName>
        <fullName evidence="2">DUF2515 domain-containing protein</fullName>
    </submittedName>
</protein>
<dbReference type="Proteomes" id="UP000287756">
    <property type="component" value="Chromosome"/>
</dbReference>
<evidence type="ECO:0000256" key="1">
    <source>
        <dbReference type="SAM" id="Coils"/>
    </source>
</evidence>
<organism evidence="2 3">
    <name type="scientific">Halobacillus litoralis</name>
    <dbReference type="NCBI Taxonomy" id="45668"/>
    <lineage>
        <taxon>Bacteria</taxon>
        <taxon>Bacillati</taxon>
        <taxon>Bacillota</taxon>
        <taxon>Bacilli</taxon>
        <taxon>Bacillales</taxon>
        <taxon>Bacillaceae</taxon>
        <taxon>Halobacillus</taxon>
    </lineage>
</organism>
<reference evidence="2 3" key="1">
    <citation type="submission" date="2018-01" db="EMBL/GenBank/DDBJ databases">
        <title>The whole genome sequencing and assembly of Halobacillus litoralis ERB031 strain.</title>
        <authorList>
            <person name="Lee S.-J."/>
            <person name="Park M.-K."/>
            <person name="Kim J.-Y."/>
            <person name="Lee Y.-J."/>
            <person name="Yi H."/>
            <person name="Bahn Y.-S."/>
            <person name="Kim J.F."/>
            <person name="Lee D.-W."/>
        </authorList>
    </citation>
    <scope>NUCLEOTIDE SEQUENCE [LARGE SCALE GENOMIC DNA]</scope>
    <source>
        <strain evidence="2 3">ERB 031</strain>
    </source>
</reference>
<feature type="coiled-coil region" evidence="1">
    <location>
        <begin position="1"/>
        <end position="28"/>
    </location>
</feature>
<gene>
    <name evidence="2" type="ORF">HLI_08455</name>
</gene>
<evidence type="ECO:0000313" key="2">
    <source>
        <dbReference type="EMBL" id="QAS52259.1"/>
    </source>
</evidence>
<keyword evidence="1" id="KW-0175">Coiled coil</keyword>
<evidence type="ECO:0000313" key="3">
    <source>
        <dbReference type="Proteomes" id="UP000287756"/>
    </source>
</evidence>
<sequence length="380" mass="44971">MLKARETLHTLEKLKKQLQKKYKTTDVQTADPLPSKDQQLIASIRDKTKKLNINNVTRTKAYLDFYLRHPEIEWAFLGHMVSRNGGWNMTDLKGEFLAKLLTEKEQMQFFSFLERGNWLIFQDIYPQFLLYEESLTRQQPHFSLLPHLNVSTFMEVVWPEFWKNENRTTLALAMIINEQSYLEKRVIQHPEYQNTVLNTIMFKLQDLLNMSHIIFPYHQKPNAINSLVGRTLNQFSSLPRRIGLGKQLYAILFSDPNRLKRIMNWAVATPHTGSRKDYWPHIFNNVKETLPGQLYIPQTKNCMLQKGSQHIYSPRLEYAWKNSNHAKAEAGDWFTSWSAIDYLEPITENINGEIKHDYCETIEKLEWTVFTKNVLFQRQQ</sequence>
<dbReference type="KEGG" id="hli:HLI_08455"/>
<name>A0A410MBZ1_9BACI</name>
<accession>A0A410MBZ1</accession>
<proteinExistence type="predicted"/>
<dbReference type="Pfam" id="PF10720">
    <property type="entry name" value="DUF2515"/>
    <property type="match status" value="1"/>
</dbReference>
<dbReference type="AlphaFoldDB" id="A0A410MBZ1"/>
<dbReference type="EMBL" id="CP026118">
    <property type="protein sequence ID" value="QAS52259.1"/>
    <property type="molecule type" value="Genomic_DNA"/>
</dbReference>
<dbReference type="InterPro" id="IPR019658">
    <property type="entry name" value="DUF2515"/>
</dbReference>
<dbReference type="OrthoDB" id="2690514at2"/>